<evidence type="ECO:0000313" key="3">
    <source>
        <dbReference type="Proteomes" id="UP001212170"/>
    </source>
</evidence>
<proteinExistence type="predicted"/>
<keyword evidence="1" id="KW-0472">Membrane</keyword>
<keyword evidence="1" id="KW-1133">Transmembrane helix</keyword>
<gene>
    <name evidence="2" type="ORF">NJT12_10550</name>
</gene>
<reference evidence="2 3" key="1">
    <citation type="journal article" date="2023" name="Chemosphere">
        <title>Whole genome analysis of Flavobacterium aziz-sancarii sp. nov., isolated from Ardley Island (Antarctica), revealed a rich resistome and bioremediation potential.</title>
        <authorList>
            <person name="Otur C."/>
            <person name="Okay S."/>
            <person name="Kurt-Kizildogan A."/>
        </authorList>
    </citation>
    <scope>NUCLEOTIDE SEQUENCE [LARGE SCALE GENOMIC DNA]</scope>
    <source>
        <strain evidence="2 3">AC</strain>
    </source>
</reference>
<keyword evidence="1" id="KW-0812">Transmembrane</keyword>
<comment type="caution">
    <text evidence="2">The sequence shown here is derived from an EMBL/GenBank/DDBJ whole genome shotgun (WGS) entry which is preliminary data.</text>
</comment>
<dbReference type="RefSeq" id="WP_271335867.1">
    <property type="nucleotide sequence ID" value="NZ_JAMZNK010000013.1"/>
</dbReference>
<organism evidence="2 3">
    <name type="scientific">Flavobacterium azizsancarii</name>
    <dbReference type="NCBI Taxonomy" id="2961580"/>
    <lineage>
        <taxon>Bacteria</taxon>
        <taxon>Pseudomonadati</taxon>
        <taxon>Bacteroidota</taxon>
        <taxon>Flavobacteriia</taxon>
        <taxon>Flavobacteriales</taxon>
        <taxon>Flavobacteriaceae</taxon>
        <taxon>Flavobacterium</taxon>
    </lineage>
</organism>
<name>A0ABT4WBZ7_9FLAO</name>
<dbReference type="EMBL" id="JAMZNK010000013">
    <property type="protein sequence ID" value="MDA6070057.1"/>
    <property type="molecule type" value="Genomic_DNA"/>
</dbReference>
<keyword evidence="3" id="KW-1185">Reference proteome</keyword>
<evidence type="ECO:0000313" key="2">
    <source>
        <dbReference type="EMBL" id="MDA6070057.1"/>
    </source>
</evidence>
<feature type="transmembrane region" description="Helical" evidence="1">
    <location>
        <begin position="38"/>
        <end position="64"/>
    </location>
</feature>
<accession>A0ABT4WBZ7</accession>
<protein>
    <submittedName>
        <fullName evidence="2">Uncharacterized protein</fullName>
    </submittedName>
</protein>
<evidence type="ECO:0000256" key="1">
    <source>
        <dbReference type="SAM" id="Phobius"/>
    </source>
</evidence>
<dbReference type="Proteomes" id="UP001212170">
    <property type="component" value="Unassembled WGS sequence"/>
</dbReference>
<sequence length="66" mass="7278">MVNKDETVSGTIELVNIAILLKYSNPVGAINTNNTKTAIILIEIVLRIFAFLCLSCILIIVLLYKV</sequence>